<dbReference type="EMBL" id="JBHSYM010000073">
    <property type="protein sequence ID" value="MFC7016102.1"/>
    <property type="molecule type" value="Genomic_DNA"/>
</dbReference>
<dbReference type="Proteomes" id="UP001596409">
    <property type="component" value="Unassembled WGS sequence"/>
</dbReference>
<dbReference type="Pfam" id="PF00392">
    <property type="entry name" value="GntR"/>
    <property type="match status" value="1"/>
</dbReference>
<gene>
    <name evidence="5" type="ORF">ACFQMH_31280</name>
</gene>
<dbReference type="Pfam" id="PF07729">
    <property type="entry name" value="FCD"/>
    <property type="match status" value="1"/>
</dbReference>
<evidence type="ECO:0000256" key="1">
    <source>
        <dbReference type="ARBA" id="ARBA00023015"/>
    </source>
</evidence>
<dbReference type="PANTHER" id="PTHR43537:SF24">
    <property type="entry name" value="GLUCONATE OPERON TRANSCRIPTIONAL REPRESSOR"/>
    <property type="match status" value="1"/>
</dbReference>
<protein>
    <submittedName>
        <fullName evidence="5">FadR/GntR family transcriptional regulator</fullName>
    </submittedName>
</protein>
<dbReference type="SUPFAM" id="SSF46785">
    <property type="entry name" value="Winged helix' DNA-binding domain"/>
    <property type="match status" value="1"/>
</dbReference>
<dbReference type="InterPro" id="IPR036390">
    <property type="entry name" value="WH_DNA-bd_sf"/>
</dbReference>
<dbReference type="InterPro" id="IPR008920">
    <property type="entry name" value="TF_FadR/GntR_C"/>
</dbReference>
<evidence type="ECO:0000259" key="4">
    <source>
        <dbReference type="PROSITE" id="PS50949"/>
    </source>
</evidence>
<dbReference type="SMART" id="SM00345">
    <property type="entry name" value="HTH_GNTR"/>
    <property type="match status" value="1"/>
</dbReference>
<dbReference type="InterPro" id="IPR036388">
    <property type="entry name" value="WH-like_DNA-bd_sf"/>
</dbReference>
<dbReference type="PRINTS" id="PR00035">
    <property type="entry name" value="HTHGNTR"/>
</dbReference>
<name>A0ABW2EBL2_9ACTN</name>
<keyword evidence="1" id="KW-0805">Transcription regulation</keyword>
<dbReference type="Gene3D" id="1.10.10.10">
    <property type="entry name" value="Winged helix-like DNA-binding domain superfamily/Winged helix DNA-binding domain"/>
    <property type="match status" value="1"/>
</dbReference>
<sequence>MRVVGRKTARLVAGQIVRDITAEGLNRLPSEAELLKRYGVSRPSLREALRVLEMYGVITLRPGPGGGALVNPVASHQFATASSLYFHLLGLTFRDVLTTRLRLEPMMARVAAEQVKAGRQWGGRESSRDPELTDVGFHFHVARFTGDPILLFFADALRNISVEISNGERVPPQVDTDLAVSHEHVEAAIKMGDPARAESLMREHISEYVSILETDFPYLLDHVIEWG</sequence>
<dbReference type="PANTHER" id="PTHR43537">
    <property type="entry name" value="TRANSCRIPTIONAL REGULATOR, GNTR FAMILY"/>
    <property type="match status" value="1"/>
</dbReference>
<reference evidence="6" key="1">
    <citation type="journal article" date="2019" name="Int. J. Syst. Evol. Microbiol.">
        <title>The Global Catalogue of Microorganisms (GCM) 10K type strain sequencing project: providing services to taxonomists for standard genome sequencing and annotation.</title>
        <authorList>
            <consortium name="The Broad Institute Genomics Platform"/>
            <consortium name="The Broad Institute Genome Sequencing Center for Infectious Disease"/>
            <person name="Wu L."/>
            <person name="Ma J."/>
        </authorList>
    </citation>
    <scope>NUCLEOTIDE SEQUENCE [LARGE SCALE GENOMIC DNA]</scope>
    <source>
        <strain evidence="6">JCM 4855</strain>
    </source>
</reference>
<dbReference type="InterPro" id="IPR000524">
    <property type="entry name" value="Tscrpt_reg_HTH_GntR"/>
</dbReference>
<keyword evidence="3" id="KW-0804">Transcription</keyword>
<dbReference type="SUPFAM" id="SSF48008">
    <property type="entry name" value="GntR ligand-binding domain-like"/>
    <property type="match status" value="1"/>
</dbReference>
<dbReference type="InterPro" id="IPR011711">
    <property type="entry name" value="GntR_C"/>
</dbReference>
<dbReference type="SMART" id="SM00895">
    <property type="entry name" value="FCD"/>
    <property type="match status" value="1"/>
</dbReference>
<accession>A0ABW2EBL2</accession>
<organism evidence="5 6">
    <name type="scientific">Streptomyces viridiviolaceus</name>
    <dbReference type="NCBI Taxonomy" id="68282"/>
    <lineage>
        <taxon>Bacteria</taxon>
        <taxon>Bacillati</taxon>
        <taxon>Actinomycetota</taxon>
        <taxon>Actinomycetes</taxon>
        <taxon>Kitasatosporales</taxon>
        <taxon>Streptomycetaceae</taxon>
        <taxon>Streptomyces</taxon>
    </lineage>
</organism>
<comment type="caution">
    <text evidence="5">The sequence shown here is derived from an EMBL/GenBank/DDBJ whole genome shotgun (WGS) entry which is preliminary data.</text>
</comment>
<proteinExistence type="predicted"/>
<keyword evidence="2" id="KW-0238">DNA-binding</keyword>
<evidence type="ECO:0000313" key="5">
    <source>
        <dbReference type="EMBL" id="MFC7016102.1"/>
    </source>
</evidence>
<evidence type="ECO:0000256" key="2">
    <source>
        <dbReference type="ARBA" id="ARBA00023125"/>
    </source>
</evidence>
<feature type="domain" description="HTH gntR-type" evidence="4">
    <location>
        <begin position="2"/>
        <end position="73"/>
    </location>
</feature>
<dbReference type="Gene3D" id="1.20.120.530">
    <property type="entry name" value="GntR ligand-binding domain-like"/>
    <property type="match status" value="1"/>
</dbReference>
<evidence type="ECO:0000313" key="6">
    <source>
        <dbReference type="Proteomes" id="UP001596409"/>
    </source>
</evidence>
<keyword evidence="6" id="KW-1185">Reference proteome</keyword>
<dbReference type="PROSITE" id="PS50949">
    <property type="entry name" value="HTH_GNTR"/>
    <property type="match status" value="1"/>
</dbReference>
<dbReference type="RefSeq" id="WP_229881552.1">
    <property type="nucleotide sequence ID" value="NZ_BMWA01000030.1"/>
</dbReference>
<evidence type="ECO:0000256" key="3">
    <source>
        <dbReference type="ARBA" id="ARBA00023163"/>
    </source>
</evidence>